<reference evidence="3 4" key="1">
    <citation type="submission" date="2018-08" db="EMBL/GenBank/DDBJ databases">
        <authorList>
            <person name="Laetsch R D."/>
            <person name="Stevens L."/>
            <person name="Kumar S."/>
            <person name="Blaxter L. M."/>
        </authorList>
    </citation>
    <scope>NUCLEOTIDE SEQUENCE [LARGE SCALE GENOMIC DNA]</scope>
</reference>
<dbReference type="STRING" id="6277.A0A498SJY7"/>
<feature type="compositionally biased region" description="Polar residues" evidence="1">
    <location>
        <begin position="302"/>
        <end position="313"/>
    </location>
</feature>
<feature type="domain" description="PH" evidence="2">
    <location>
        <begin position="13"/>
        <end position="137"/>
    </location>
</feature>
<dbReference type="Gene3D" id="2.30.29.30">
    <property type="entry name" value="Pleckstrin-homology domain (PH domain)/Phosphotyrosine-binding domain (PTB)"/>
    <property type="match status" value="1"/>
</dbReference>
<name>A0A498SJY7_ACAVI</name>
<dbReference type="InterPro" id="IPR011993">
    <property type="entry name" value="PH-like_dom_sf"/>
</dbReference>
<proteinExistence type="predicted"/>
<organism evidence="3 4">
    <name type="scientific">Acanthocheilonema viteae</name>
    <name type="common">Filarial nematode worm</name>
    <name type="synonym">Dipetalonema viteae</name>
    <dbReference type="NCBI Taxonomy" id="6277"/>
    <lineage>
        <taxon>Eukaryota</taxon>
        <taxon>Metazoa</taxon>
        <taxon>Ecdysozoa</taxon>
        <taxon>Nematoda</taxon>
        <taxon>Chromadorea</taxon>
        <taxon>Rhabditida</taxon>
        <taxon>Spirurina</taxon>
        <taxon>Spiruromorpha</taxon>
        <taxon>Filarioidea</taxon>
        <taxon>Onchocercidae</taxon>
        <taxon>Acanthocheilonema</taxon>
    </lineage>
</organism>
<dbReference type="InterPro" id="IPR001849">
    <property type="entry name" value="PH_domain"/>
</dbReference>
<keyword evidence="4" id="KW-1185">Reference proteome</keyword>
<dbReference type="SMART" id="SM00233">
    <property type="entry name" value="PH"/>
    <property type="match status" value="1"/>
</dbReference>
<dbReference type="OrthoDB" id="5825200at2759"/>
<dbReference type="Proteomes" id="UP000276991">
    <property type="component" value="Unassembled WGS sequence"/>
</dbReference>
<dbReference type="EMBL" id="UPTC01000827">
    <property type="protein sequence ID" value="VBB30268.1"/>
    <property type="molecule type" value="Genomic_DNA"/>
</dbReference>
<evidence type="ECO:0000256" key="1">
    <source>
        <dbReference type="SAM" id="MobiDB-lite"/>
    </source>
</evidence>
<evidence type="ECO:0000259" key="2">
    <source>
        <dbReference type="PROSITE" id="PS50003"/>
    </source>
</evidence>
<sequence length="467" mass="52557">MSVIEIGKNSSPFILMQGTLEKLKEREFPWIFSGKKFFTTWVLRYYVLKHADVPDQEAFLLEQHEDCTPFSKVRKTLDLRYVLQIDTNISLKVGNQNWVLAIHYKAKHSERLEVLYLAAHSETEMNMWIMKLGYACKLRKQDGDDHQLVAGCVNNRCFTDSSKVETPTVSNIITNNTNCTGSVTTHTYIRLKDCSSTRSLGSSSASLNSSIASSSTLSENLPFKNSFLIPPPIPPKPSHSLRTQKGEKQIFESGRCALDQPLIPADVHEILTVKEEEWSNETVHPGVVGSIDAERTFLSSDSSLMPTVSNSSAPKPHPRRRNFHNIPPEVNRSCKPTGIKCIAINTGREKSSADDWKKEVPMTSSRFLSTIPLHQQSVHAAALQNRQILISQEALYGTESMRMTNGMLDYLDPVKEPLVQAQPFIKSSQRPKISCAIEYTQIDEESTKAVLKANVRQDEMRRNGFSV</sequence>
<gene>
    <name evidence="3" type="ORF">NAV_LOCUS5059</name>
</gene>
<protein>
    <recommendedName>
        <fullName evidence="2">PH domain-containing protein</fullName>
    </recommendedName>
</protein>
<feature type="region of interest" description="Disordered" evidence="1">
    <location>
        <begin position="302"/>
        <end position="330"/>
    </location>
</feature>
<dbReference type="AlphaFoldDB" id="A0A498SJY7"/>
<evidence type="ECO:0000313" key="3">
    <source>
        <dbReference type="EMBL" id="VBB30268.1"/>
    </source>
</evidence>
<dbReference type="SUPFAM" id="SSF50729">
    <property type="entry name" value="PH domain-like"/>
    <property type="match status" value="1"/>
</dbReference>
<accession>A0A498SJY7</accession>
<evidence type="ECO:0000313" key="4">
    <source>
        <dbReference type="Proteomes" id="UP000276991"/>
    </source>
</evidence>
<dbReference type="PROSITE" id="PS50003">
    <property type="entry name" value="PH_DOMAIN"/>
    <property type="match status" value="1"/>
</dbReference>